<feature type="compositionally biased region" description="Basic and acidic residues" evidence="1">
    <location>
        <begin position="26"/>
        <end position="38"/>
    </location>
</feature>
<name>A0A2Z6MXB9_TRISU</name>
<sequence length="75" mass="8617">MMSFVQSGPVHGQPTPTLSRPPETTDPNKKKCSFRDKLLNNQEPIPRRETVDLISKKLFRMVTDVVRNATRTTMF</sequence>
<evidence type="ECO:0000313" key="2">
    <source>
        <dbReference type="EMBL" id="GAU21467.1"/>
    </source>
</evidence>
<gene>
    <name evidence="2" type="ORF">TSUD_241900</name>
</gene>
<keyword evidence="3" id="KW-1185">Reference proteome</keyword>
<dbReference type="AlphaFoldDB" id="A0A2Z6MXB9"/>
<dbReference type="Proteomes" id="UP000242715">
    <property type="component" value="Unassembled WGS sequence"/>
</dbReference>
<evidence type="ECO:0000313" key="3">
    <source>
        <dbReference type="Proteomes" id="UP000242715"/>
    </source>
</evidence>
<protein>
    <submittedName>
        <fullName evidence="2">Uncharacterized protein</fullName>
    </submittedName>
</protein>
<feature type="region of interest" description="Disordered" evidence="1">
    <location>
        <begin position="1"/>
        <end position="43"/>
    </location>
</feature>
<accession>A0A2Z6MXB9</accession>
<reference evidence="3" key="1">
    <citation type="journal article" date="2017" name="Front. Plant Sci.">
        <title>Climate Clever Clovers: New Paradigm to Reduce the Environmental Footprint of Ruminants by Breeding Low Methanogenic Forages Utilizing Haplotype Variation.</title>
        <authorList>
            <person name="Kaur P."/>
            <person name="Appels R."/>
            <person name="Bayer P.E."/>
            <person name="Keeble-Gagnere G."/>
            <person name="Wang J."/>
            <person name="Hirakawa H."/>
            <person name="Shirasawa K."/>
            <person name="Vercoe P."/>
            <person name="Stefanova K."/>
            <person name="Durmic Z."/>
            <person name="Nichols P."/>
            <person name="Revell C."/>
            <person name="Isobe S.N."/>
            <person name="Edwards D."/>
            <person name="Erskine W."/>
        </authorList>
    </citation>
    <scope>NUCLEOTIDE SEQUENCE [LARGE SCALE GENOMIC DNA]</scope>
    <source>
        <strain evidence="3">cv. Daliak</strain>
    </source>
</reference>
<dbReference type="EMBL" id="DF973231">
    <property type="protein sequence ID" value="GAU21467.1"/>
    <property type="molecule type" value="Genomic_DNA"/>
</dbReference>
<organism evidence="2 3">
    <name type="scientific">Trifolium subterraneum</name>
    <name type="common">Subterranean clover</name>
    <dbReference type="NCBI Taxonomy" id="3900"/>
    <lineage>
        <taxon>Eukaryota</taxon>
        <taxon>Viridiplantae</taxon>
        <taxon>Streptophyta</taxon>
        <taxon>Embryophyta</taxon>
        <taxon>Tracheophyta</taxon>
        <taxon>Spermatophyta</taxon>
        <taxon>Magnoliopsida</taxon>
        <taxon>eudicotyledons</taxon>
        <taxon>Gunneridae</taxon>
        <taxon>Pentapetalae</taxon>
        <taxon>rosids</taxon>
        <taxon>fabids</taxon>
        <taxon>Fabales</taxon>
        <taxon>Fabaceae</taxon>
        <taxon>Papilionoideae</taxon>
        <taxon>50 kb inversion clade</taxon>
        <taxon>NPAAA clade</taxon>
        <taxon>Hologalegina</taxon>
        <taxon>IRL clade</taxon>
        <taxon>Trifolieae</taxon>
        <taxon>Trifolium</taxon>
    </lineage>
</organism>
<evidence type="ECO:0000256" key="1">
    <source>
        <dbReference type="SAM" id="MobiDB-lite"/>
    </source>
</evidence>
<proteinExistence type="predicted"/>